<reference evidence="1 2" key="1">
    <citation type="submission" date="2016-08" db="EMBL/GenBank/DDBJ databases">
        <authorList>
            <person name="Seilhamer J.J."/>
        </authorList>
    </citation>
    <scope>NUCLEOTIDE SEQUENCE [LARGE SCALE GENOMIC DNA]</scope>
    <source>
        <strain evidence="1">M3/6</strain>
    </source>
</reference>
<dbReference type="Proteomes" id="UP000187464">
    <property type="component" value="Chromosome I"/>
</dbReference>
<accession>A0A1R3T871</accession>
<keyword evidence="2" id="KW-1185">Reference proteome</keyword>
<dbReference type="RefSeq" id="WP_076929939.1">
    <property type="nucleotide sequence ID" value="NZ_LT605205.1"/>
</dbReference>
<name>A0A1R3T871_9BACT</name>
<dbReference type="Gene3D" id="3.40.50.1820">
    <property type="entry name" value="alpha/beta hydrolase"/>
    <property type="match status" value="1"/>
</dbReference>
<dbReference type="SUPFAM" id="SSF53474">
    <property type="entry name" value="alpha/beta-Hydrolases"/>
    <property type="match status" value="1"/>
</dbReference>
<evidence type="ECO:0000313" key="2">
    <source>
        <dbReference type="Proteomes" id="UP000187464"/>
    </source>
</evidence>
<dbReference type="EMBL" id="LT605205">
    <property type="protein sequence ID" value="SCD20135.1"/>
    <property type="molecule type" value="Genomic_DNA"/>
</dbReference>
<dbReference type="AlphaFoldDB" id="A0A1R3T871"/>
<sequence>MKYFLCLSFLILINGCVDSYNGELIFVEPGVNNQFEYPYFLFIPNGISEYEENYLIIEPNNSGFVDDDLQKHIEKAKRIVTVDFYLGNWVAQKLKYPLIVPVFPRPKSEWKIYTHALDRDVMFQKGNSLERLDIQFLEMCVDAQKRLEGKNIRIGNRYLLTGFSASGTFANRFTIMHPEKILAVAAGGLNGLLMLPMDSINNEIVKYPVGTGDFDEITGKEFQRTSFLKTPQFYFMGRFDDNDAVPYEDAFDPYERDQIFNLLGEQMLPDRWDRCRSIYSANNVNAVFNTYDNIGHEHPELIKNDIIKFFETCIHLDRKR</sequence>
<gene>
    <name evidence="1" type="ORF">PSM36_1312</name>
</gene>
<evidence type="ECO:0000313" key="1">
    <source>
        <dbReference type="EMBL" id="SCD20135.1"/>
    </source>
</evidence>
<proteinExistence type="predicted"/>
<protein>
    <submittedName>
        <fullName evidence="1">Uncharacterized protein</fullName>
    </submittedName>
</protein>
<dbReference type="KEGG" id="psac:PSM36_1312"/>
<dbReference type="InterPro" id="IPR029058">
    <property type="entry name" value="AB_hydrolase_fold"/>
</dbReference>
<organism evidence="1 2">
    <name type="scientific">Proteiniphilum saccharofermentans</name>
    <dbReference type="NCBI Taxonomy" id="1642647"/>
    <lineage>
        <taxon>Bacteria</taxon>
        <taxon>Pseudomonadati</taxon>
        <taxon>Bacteroidota</taxon>
        <taxon>Bacteroidia</taxon>
        <taxon>Bacteroidales</taxon>
        <taxon>Dysgonomonadaceae</taxon>
        <taxon>Proteiniphilum</taxon>
    </lineage>
</organism>